<dbReference type="PANTHER" id="PTHR23026">
    <property type="entry name" value="NADPH NITROREDUCTASE"/>
    <property type="match status" value="1"/>
</dbReference>
<dbReference type="NCBIfam" id="TIGR02476">
    <property type="entry name" value="BluB"/>
    <property type="match status" value="1"/>
</dbReference>
<evidence type="ECO:0000256" key="2">
    <source>
        <dbReference type="ARBA" id="ARBA00022643"/>
    </source>
</evidence>
<proteinExistence type="predicted"/>
<keyword evidence="1" id="KW-0285">Flavoprotein</keyword>
<name>A0AAQ4CTS8_9CREN</name>
<evidence type="ECO:0000313" key="6">
    <source>
        <dbReference type="Proteomes" id="UP001319921"/>
    </source>
</evidence>
<protein>
    <submittedName>
        <fullName evidence="5">5,6-dimethylbenzimidazole synthase</fullName>
    </submittedName>
</protein>
<dbReference type="KEGG" id="scas:SACC_22260"/>
<evidence type="ECO:0000256" key="3">
    <source>
        <dbReference type="ARBA" id="ARBA00023002"/>
    </source>
</evidence>
<evidence type="ECO:0000259" key="4">
    <source>
        <dbReference type="Pfam" id="PF00881"/>
    </source>
</evidence>
<evidence type="ECO:0000313" key="5">
    <source>
        <dbReference type="EMBL" id="BDB99209.1"/>
    </source>
</evidence>
<reference evidence="5 6" key="1">
    <citation type="journal article" date="2022" name="Microbiol. Resour. Announc.">
        <title>Complete Genome Sequence of the Hyperthermophilic and Acidophilic Archaeon Saccharolobus caldissimus Strain HS-3T.</title>
        <authorList>
            <person name="Sakai H.D."/>
            <person name="Kurosawa N."/>
        </authorList>
    </citation>
    <scope>NUCLEOTIDE SEQUENCE [LARGE SCALE GENOMIC DNA]</scope>
    <source>
        <strain evidence="5 6">JCM32116</strain>
    </source>
</reference>
<dbReference type="RefSeq" id="WP_229569543.1">
    <property type="nucleotide sequence ID" value="NZ_AP025226.1"/>
</dbReference>
<dbReference type="EMBL" id="AP025226">
    <property type="protein sequence ID" value="BDB99209.1"/>
    <property type="molecule type" value="Genomic_DNA"/>
</dbReference>
<keyword evidence="3" id="KW-0560">Oxidoreductase</keyword>
<accession>A0AAQ4CTS8</accession>
<dbReference type="InterPro" id="IPR029479">
    <property type="entry name" value="Nitroreductase"/>
</dbReference>
<dbReference type="InterPro" id="IPR012825">
    <property type="entry name" value="BluB"/>
</dbReference>
<keyword evidence="6" id="KW-1185">Reference proteome</keyword>
<gene>
    <name evidence="5" type="ORF">SACC_22260</name>
</gene>
<dbReference type="PANTHER" id="PTHR23026:SF90">
    <property type="entry name" value="IODOTYROSINE DEIODINASE 1"/>
    <property type="match status" value="1"/>
</dbReference>
<evidence type="ECO:0000256" key="1">
    <source>
        <dbReference type="ARBA" id="ARBA00022630"/>
    </source>
</evidence>
<dbReference type="InterPro" id="IPR000415">
    <property type="entry name" value="Nitroreductase-like"/>
</dbReference>
<dbReference type="AlphaFoldDB" id="A0AAQ4CTS8"/>
<dbReference type="Proteomes" id="UP001319921">
    <property type="component" value="Chromosome"/>
</dbReference>
<dbReference type="Pfam" id="PF00881">
    <property type="entry name" value="Nitroreductase"/>
    <property type="match status" value="1"/>
</dbReference>
<keyword evidence="2" id="KW-0288">FMN</keyword>
<feature type="domain" description="Nitroreductase" evidence="4">
    <location>
        <begin position="7"/>
        <end position="175"/>
    </location>
</feature>
<dbReference type="InterPro" id="IPR050627">
    <property type="entry name" value="Nitroreductase/BluB"/>
</dbReference>
<dbReference type="SUPFAM" id="SSF55469">
    <property type="entry name" value="FMN-dependent nitroreductase-like"/>
    <property type="match status" value="1"/>
</dbReference>
<organism evidence="5 6">
    <name type="scientific">Saccharolobus caldissimus</name>
    <dbReference type="NCBI Taxonomy" id="1702097"/>
    <lineage>
        <taxon>Archaea</taxon>
        <taxon>Thermoproteota</taxon>
        <taxon>Thermoprotei</taxon>
        <taxon>Sulfolobales</taxon>
        <taxon>Sulfolobaceae</taxon>
        <taxon>Saccharolobus</taxon>
    </lineage>
</organism>
<sequence length="228" mass="26545">MDLYEAIRKRRDIRSYYKPDPIPDQVLAKILAAAHLAPSVGYSQPWNFIVIKDIEIRKKIKELVEEERKKFYNSLEDENRKNLFSRIKVEAILDTPVNVAVTCDPRRFGPNILGRTTMPETSIYSAVLAVGNLWLAATAEGIGVGFVSFFDKEKVKEILKIPKEVELVAYLTLGYVKEFPRIPELEEKGWLRRLKLSELVFENVYYNYPKEDFKKLLDEEFAKLLNHF</sequence>
<dbReference type="Gene3D" id="3.40.109.10">
    <property type="entry name" value="NADH Oxidase"/>
    <property type="match status" value="1"/>
</dbReference>
<dbReference type="GO" id="GO:0016491">
    <property type="term" value="F:oxidoreductase activity"/>
    <property type="evidence" value="ECO:0007669"/>
    <property type="project" value="UniProtKB-KW"/>
</dbReference>
<dbReference type="GeneID" id="68866955"/>